<evidence type="ECO:0000256" key="10">
    <source>
        <dbReference type="ARBA" id="ARBA00023136"/>
    </source>
</evidence>
<dbReference type="OMA" id="GSWVVTM"/>
<dbReference type="STRING" id="4955.A0A1G4MKV3"/>
<evidence type="ECO:0000313" key="14">
    <source>
        <dbReference type="Proteomes" id="UP000190831"/>
    </source>
</evidence>
<keyword evidence="6" id="KW-1000">Mitochondrion outer membrane</keyword>
<dbReference type="GO" id="GO:0005741">
    <property type="term" value="C:mitochondrial outer membrane"/>
    <property type="evidence" value="ECO:0007669"/>
    <property type="project" value="UniProtKB-SubCell"/>
</dbReference>
<evidence type="ECO:0000256" key="11">
    <source>
        <dbReference type="ARBA" id="ARBA00060084"/>
    </source>
</evidence>
<dbReference type="InterPro" id="IPR000594">
    <property type="entry name" value="ThiF_NAD_FAD-bd"/>
</dbReference>
<keyword evidence="3" id="KW-0436">Ligase</keyword>
<dbReference type="EMBL" id="LT598491">
    <property type="protein sequence ID" value="SCW04472.1"/>
    <property type="molecule type" value="Genomic_DNA"/>
</dbReference>
<accession>A0A1G4MKV3</accession>
<evidence type="ECO:0000256" key="5">
    <source>
        <dbReference type="ARBA" id="ARBA00022741"/>
    </source>
</evidence>
<dbReference type="FunFam" id="3.40.50.720:FF:000125">
    <property type="entry name" value="tRNA threonylcarbamoyladenosine dehydratase 2-like"/>
    <property type="match status" value="1"/>
</dbReference>
<evidence type="ECO:0000256" key="1">
    <source>
        <dbReference type="ARBA" id="ARBA00004374"/>
    </source>
</evidence>
<gene>
    <name evidence="13" type="ORF">LAFE_0H14290G</name>
</gene>
<dbReference type="CDD" id="cd00755">
    <property type="entry name" value="YgdL_like"/>
    <property type="match status" value="1"/>
</dbReference>
<dbReference type="AlphaFoldDB" id="A0A1G4MKV3"/>
<evidence type="ECO:0000256" key="8">
    <source>
        <dbReference type="ARBA" id="ARBA00022989"/>
    </source>
</evidence>
<keyword evidence="8" id="KW-1133">Transmembrane helix</keyword>
<dbReference type="PANTHER" id="PTHR43267">
    <property type="entry name" value="TRNA THREONYLCARBAMOYLADENOSINE DEHYDRATASE"/>
    <property type="match status" value="1"/>
</dbReference>
<evidence type="ECO:0000256" key="7">
    <source>
        <dbReference type="ARBA" id="ARBA00022840"/>
    </source>
</evidence>
<dbReference type="OrthoDB" id="10265862at2759"/>
<dbReference type="InterPro" id="IPR035985">
    <property type="entry name" value="Ubiquitin-activating_enz"/>
</dbReference>
<evidence type="ECO:0000256" key="2">
    <source>
        <dbReference type="ARBA" id="ARBA00009919"/>
    </source>
</evidence>
<dbReference type="InterPro" id="IPR045886">
    <property type="entry name" value="ThiF/MoeB/HesA"/>
</dbReference>
<keyword evidence="5" id="KW-0547">Nucleotide-binding</keyword>
<proteinExistence type="inferred from homology"/>
<name>A0A1G4MKV3_LACFM</name>
<dbReference type="SUPFAM" id="SSF69572">
    <property type="entry name" value="Activating enzymes of the ubiquitin-like proteins"/>
    <property type="match status" value="1"/>
</dbReference>
<keyword evidence="9" id="KW-0496">Mitochondrion</keyword>
<dbReference type="Pfam" id="PF00899">
    <property type="entry name" value="ThiF"/>
    <property type="match status" value="1"/>
</dbReference>
<evidence type="ECO:0000256" key="3">
    <source>
        <dbReference type="ARBA" id="ARBA00022598"/>
    </source>
</evidence>
<dbReference type="GO" id="GO:0061503">
    <property type="term" value="F:tRNA threonylcarbamoyladenosine dehydratase"/>
    <property type="evidence" value="ECO:0007669"/>
    <property type="project" value="TreeGrafter"/>
</dbReference>
<dbReference type="GO" id="GO:0005524">
    <property type="term" value="F:ATP binding"/>
    <property type="evidence" value="ECO:0007669"/>
    <property type="project" value="UniProtKB-KW"/>
</dbReference>
<keyword evidence="4" id="KW-0812">Transmembrane</keyword>
<reference evidence="13 14" key="1">
    <citation type="submission" date="2016-03" db="EMBL/GenBank/DDBJ databases">
        <authorList>
            <person name="Devillers H."/>
        </authorList>
    </citation>
    <scope>NUCLEOTIDE SEQUENCE [LARGE SCALE GENOMIC DNA]</scope>
    <source>
        <strain evidence="13">CBS 6772</strain>
    </source>
</reference>
<evidence type="ECO:0000313" key="13">
    <source>
        <dbReference type="EMBL" id="SCW04472.1"/>
    </source>
</evidence>
<comment type="function">
    <text evidence="11">Catalyzes the ATP-dependent dehydration of threonylcarbamoyladenosine at position 37 (t(6)A37) to form cyclic t(6)A37 (ct(6)A37) in tRNAs that read codons beginning with adenine.</text>
</comment>
<organism evidence="13 14">
    <name type="scientific">Lachancea fermentati</name>
    <name type="common">Zygosaccharomyces fermentati</name>
    <dbReference type="NCBI Taxonomy" id="4955"/>
    <lineage>
        <taxon>Eukaryota</taxon>
        <taxon>Fungi</taxon>
        <taxon>Dikarya</taxon>
        <taxon>Ascomycota</taxon>
        <taxon>Saccharomycotina</taxon>
        <taxon>Saccharomycetes</taxon>
        <taxon>Saccharomycetales</taxon>
        <taxon>Saccharomycetaceae</taxon>
        <taxon>Lachancea</taxon>
    </lineage>
</organism>
<dbReference type="Gene3D" id="3.40.50.720">
    <property type="entry name" value="NAD(P)-binding Rossmann-like Domain"/>
    <property type="match status" value="1"/>
</dbReference>
<evidence type="ECO:0000259" key="12">
    <source>
        <dbReference type="Pfam" id="PF00899"/>
    </source>
</evidence>
<dbReference type="GO" id="GO:0061504">
    <property type="term" value="P:cyclic threonylcarbamoyladenosine biosynthetic process"/>
    <property type="evidence" value="ECO:0007669"/>
    <property type="project" value="TreeGrafter"/>
</dbReference>
<protein>
    <submittedName>
        <fullName evidence="13">LAFE_0H14290g1_1</fullName>
    </submittedName>
</protein>
<evidence type="ECO:0000256" key="9">
    <source>
        <dbReference type="ARBA" id="ARBA00023128"/>
    </source>
</evidence>
<keyword evidence="7" id="KW-0067">ATP-binding</keyword>
<comment type="similarity">
    <text evidence="2">Belongs to the HesA/MoeB/ThiF family.</text>
</comment>
<keyword evidence="14" id="KW-1185">Reference proteome</keyword>
<dbReference type="PANTHER" id="PTHR43267:SF2">
    <property type="entry name" value="TRNA THREONYLCARBAMOYLADENOSINE DEHYDRATASE 1-RELATED"/>
    <property type="match status" value="1"/>
</dbReference>
<comment type="subcellular location">
    <subcellularLocation>
        <location evidence="1">Mitochondrion outer membrane</location>
        <topology evidence="1">Multi-pass membrane protein</topology>
    </subcellularLocation>
</comment>
<evidence type="ECO:0000256" key="6">
    <source>
        <dbReference type="ARBA" id="ARBA00022787"/>
    </source>
</evidence>
<keyword evidence="10" id="KW-0472">Membrane</keyword>
<evidence type="ECO:0000256" key="4">
    <source>
        <dbReference type="ARBA" id="ARBA00022692"/>
    </source>
</evidence>
<feature type="domain" description="THIF-type NAD/FAD binding fold" evidence="12">
    <location>
        <begin position="67"/>
        <end position="339"/>
    </location>
</feature>
<dbReference type="Proteomes" id="UP000190831">
    <property type="component" value="Chromosome H"/>
</dbReference>
<dbReference type="GO" id="GO:0008641">
    <property type="term" value="F:ubiquitin-like modifier activating enzyme activity"/>
    <property type="evidence" value="ECO:0007669"/>
    <property type="project" value="InterPro"/>
</dbReference>
<sequence>MSSHPPWKLVLATAFVTAIITKVIDTTVQNYKLKQGLSRDHDSFETKLDEPEDKPPVDEELIREQLARNYAFLGEEGMQKLKQQYIIVVGAGGVGSWVVTMLVRSGCYKIKIIDFDQVSLSSLNRHSCATLRDVGIPKVKCLKNHLALIAPWCKIEAVNELWNKENADRLIFGEDGNELPTFVIDCIDNIDTKVDLLEFVHRHEIPCISSMGAATKSDPTRINVGDITLTEEDPLARSVRRRLKQKGILTGIPVVFSAEKPDPRKAKLLPLPEEEFKKGKVDELSALRDFRVRILPVLGTMPGMFGLTIATWVLTKISDYPMDPIEGKNRVKIYDSIYHSLAGQMSRIGMPDQRVQVSLKDVAYIVEEVFRGKSPVSGYSTKLALSKWDPSKPVSVQNVVVLTKDEQRLHEDRILNGGESLEDVYSKEVLDLVDKRFAEERYYAQFR</sequence>